<feature type="transmembrane region" description="Helical" evidence="5">
    <location>
        <begin position="83"/>
        <end position="107"/>
    </location>
</feature>
<feature type="transmembrane region" description="Helical" evidence="5">
    <location>
        <begin position="220"/>
        <end position="245"/>
    </location>
</feature>
<feature type="compositionally biased region" description="Low complexity" evidence="4">
    <location>
        <begin position="372"/>
        <end position="390"/>
    </location>
</feature>
<sequence length="485" mass="50072">MSAVKDTVTSSISGFFAGILESIASWLWSFISGAFGVSDVDDSQWTAVQGLTSWWVVVMMTPLVAVMILQLVAGLISQQPRRIWRALIGGFVAVPVVGGAVYLMQALTHVSDSASTALLNTMGPDPYVVFMRLFGFQRGPTGSGQAWIVSPIGGQASTGDQITGTIVITVLATLIVWVLAFILMCSMIFRSFALIVLAAVAPVALMLMPWEKTKSWAGRWCEIVVALLLAKPLAATVLAVAVKLYANSTSFAGMAAGAVGMTLACAAPLMALKLVGFAGGELAAAAQTAGGGHIAHTGANFAGRQLGQQLRGHHMLTSGSMKSPKVVQSSEKPETAHVKDSADSGAASSPEKPKIQQRPWAAAKPESPAPQDPTRQAPAARPPTAEAPTASGPDPASATPASGRPQYSGQPRAPQSPPTGNPASAGKNAPASPQQASPSVPRPGVSPSSPGAPRPNPSSGPKPQPPIFRTDNPPIRPPHTGGHHE</sequence>
<reference evidence="7" key="1">
    <citation type="submission" date="2015-09" db="EMBL/GenBank/DDBJ databases">
        <title>Complete genome of Arthrobacter alpinus strain R3.8.</title>
        <authorList>
            <person name="See-Too W.S."/>
            <person name="Chan K.G."/>
        </authorList>
    </citation>
    <scope>NUCLEOTIDE SEQUENCE [LARGE SCALE GENOMIC DNA]</scope>
    <source>
        <strain evidence="7">R3.8</strain>
    </source>
</reference>
<keyword evidence="1 5" id="KW-0812">Transmembrane</keyword>
<evidence type="ECO:0000256" key="4">
    <source>
        <dbReference type="SAM" id="MobiDB-lite"/>
    </source>
</evidence>
<name>A0A0M4QDN0_9MICC</name>
<feature type="transmembrane region" description="Helical" evidence="5">
    <location>
        <begin position="188"/>
        <end position="208"/>
    </location>
</feature>
<dbReference type="InterPro" id="IPR007688">
    <property type="entry name" value="Conjugal_tfr_TrbL/VirB6"/>
</dbReference>
<dbReference type="EMBL" id="CP012677">
    <property type="protein sequence ID" value="ALE91154.1"/>
    <property type="molecule type" value="Genomic_DNA"/>
</dbReference>
<dbReference type="KEGG" id="aaq:AOC05_00220"/>
<protein>
    <recommendedName>
        <fullName evidence="8">TrbL/VirB6 plasmid conjugal transfer protein</fullName>
    </recommendedName>
</protein>
<evidence type="ECO:0008006" key="8">
    <source>
        <dbReference type="Google" id="ProtNLM"/>
    </source>
</evidence>
<dbReference type="AlphaFoldDB" id="A0A0M4QDN0"/>
<dbReference type="GO" id="GO:0030255">
    <property type="term" value="P:protein secretion by the type IV secretion system"/>
    <property type="evidence" value="ECO:0007669"/>
    <property type="project" value="InterPro"/>
</dbReference>
<feature type="compositionally biased region" description="Low complexity" evidence="4">
    <location>
        <begin position="429"/>
        <end position="449"/>
    </location>
</feature>
<feature type="transmembrane region" description="Helical" evidence="5">
    <location>
        <begin position="51"/>
        <end position="76"/>
    </location>
</feature>
<dbReference type="Proteomes" id="UP000062833">
    <property type="component" value="Chromosome"/>
</dbReference>
<organism evidence="6 7">
    <name type="scientific">Arthrobacter alpinus</name>
    <dbReference type="NCBI Taxonomy" id="656366"/>
    <lineage>
        <taxon>Bacteria</taxon>
        <taxon>Bacillati</taxon>
        <taxon>Actinomycetota</taxon>
        <taxon>Actinomycetes</taxon>
        <taxon>Micrococcales</taxon>
        <taxon>Micrococcaceae</taxon>
        <taxon>Arthrobacter</taxon>
    </lineage>
</organism>
<accession>A0A0M4QDN0</accession>
<evidence type="ECO:0000256" key="5">
    <source>
        <dbReference type="SAM" id="Phobius"/>
    </source>
</evidence>
<feature type="compositionally biased region" description="Polar residues" evidence="4">
    <location>
        <begin position="317"/>
        <end position="330"/>
    </location>
</feature>
<dbReference type="PATRIC" id="fig|656366.3.peg.41"/>
<gene>
    <name evidence="6" type="ORF">AOC05_00220</name>
</gene>
<keyword evidence="2 5" id="KW-1133">Transmembrane helix</keyword>
<dbReference type="RefSeq" id="WP_062004629.1">
    <property type="nucleotide sequence ID" value="NZ_CP012677.1"/>
</dbReference>
<evidence type="ECO:0000256" key="2">
    <source>
        <dbReference type="ARBA" id="ARBA00022989"/>
    </source>
</evidence>
<evidence type="ECO:0000256" key="1">
    <source>
        <dbReference type="ARBA" id="ARBA00022692"/>
    </source>
</evidence>
<keyword evidence="7" id="KW-1185">Reference proteome</keyword>
<proteinExistence type="predicted"/>
<feature type="transmembrane region" description="Helical" evidence="5">
    <location>
        <begin position="162"/>
        <end position="182"/>
    </location>
</feature>
<dbReference type="Pfam" id="PF04610">
    <property type="entry name" value="TrbL"/>
    <property type="match status" value="1"/>
</dbReference>
<feature type="transmembrane region" description="Helical" evidence="5">
    <location>
        <begin position="12"/>
        <end position="31"/>
    </location>
</feature>
<evidence type="ECO:0000313" key="7">
    <source>
        <dbReference type="Proteomes" id="UP000062833"/>
    </source>
</evidence>
<evidence type="ECO:0000256" key="3">
    <source>
        <dbReference type="ARBA" id="ARBA00023136"/>
    </source>
</evidence>
<feature type="compositionally biased region" description="Basic and acidic residues" evidence="4">
    <location>
        <begin position="331"/>
        <end position="342"/>
    </location>
</feature>
<evidence type="ECO:0000313" key="6">
    <source>
        <dbReference type="EMBL" id="ALE91154.1"/>
    </source>
</evidence>
<feature type="compositionally biased region" description="Pro residues" evidence="4">
    <location>
        <begin position="450"/>
        <end position="466"/>
    </location>
</feature>
<keyword evidence="3 5" id="KW-0472">Membrane</keyword>
<feature type="region of interest" description="Disordered" evidence="4">
    <location>
        <begin position="316"/>
        <end position="485"/>
    </location>
</feature>
<feature type="transmembrane region" description="Helical" evidence="5">
    <location>
        <begin position="251"/>
        <end position="272"/>
    </location>
</feature>